<evidence type="ECO:0000313" key="1">
    <source>
        <dbReference type="EMBL" id="SHE45719.1"/>
    </source>
</evidence>
<dbReference type="OrthoDB" id="5188556at2"/>
<reference evidence="2" key="1">
    <citation type="submission" date="2016-11" db="EMBL/GenBank/DDBJ databases">
        <authorList>
            <person name="Varghese N."/>
            <person name="Submissions S."/>
        </authorList>
    </citation>
    <scope>NUCLEOTIDE SEQUENCE [LARGE SCALE GENOMIC DNA]</scope>
    <source>
        <strain evidence="2">DSM 19514</strain>
    </source>
</reference>
<name>A0A1M4TMK5_9ACTN</name>
<dbReference type="STRING" id="1121881.SAMN02745225_00656"/>
<sequence>MAVIDLSGFVSQLKDHLVEHSFHIHEEQHVVETYSLSQSWYIYLHPEDACNGPMDLKVSLSISARELHSFEDKVAQDEELAANAFPLEVKFEWELPPIREGLDTLALALDLARFGDLDFPVSVGVRHEYKTVTDQPTHHLIVHATHSFSLNKIYMGEEFPCKAIVKAMEVSRHLLDQSSEWLTLP</sequence>
<protein>
    <submittedName>
        <fullName evidence="1">Uncharacterized protein</fullName>
    </submittedName>
</protein>
<dbReference type="EMBL" id="FQUL01000006">
    <property type="protein sequence ID" value="SHE45719.1"/>
    <property type="molecule type" value="Genomic_DNA"/>
</dbReference>
<organism evidence="1 2">
    <name type="scientific">Ferrithrix thermotolerans DSM 19514</name>
    <dbReference type="NCBI Taxonomy" id="1121881"/>
    <lineage>
        <taxon>Bacteria</taxon>
        <taxon>Bacillati</taxon>
        <taxon>Actinomycetota</taxon>
        <taxon>Acidimicrobiia</taxon>
        <taxon>Acidimicrobiales</taxon>
        <taxon>Acidimicrobiaceae</taxon>
        <taxon>Ferrithrix</taxon>
    </lineage>
</organism>
<evidence type="ECO:0000313" key="2">
    <source>
        <dbReference type="Proteomes" id="UP000184295"/>
    </source>
</evidence>
<dbReference type="RefSeq" id="WP_072788710.1">
    <property type="nucleotide sequence ID" value="NZ_FQUL01000006.1"/>
</dbReference>
<proteinExistence type="predicted"/>
<dbReference type="Proteomes" id="UP000184295">
    <property type="component" value="Unassembled WGS sequence"/>
</dbReference>
<gene>
    <name evidence="1" type="ORF">SAMN02745225_00656</name>
</gene>
<accession>A0A1M4TMK5</accession>
<dbReference type="AlphaFoldDB" id="A0A1M4TMK5"/>
<keyword evidence="2" id="KW-1185">Reference proteome</keyword>